<keyword evidence="2" id="KW-1185">Reference proteome</keyword>
<dbReference type="Proteomes" id="UP000757232">
    <property type="component" value="Unassembled WGS sequence"/>
</dbReference>
<reference evidence="1" key="1">
    <citation type="submission" date="2016-06" db="EMBL/GenBank/DDBJ databases">
        <title>Draft Genome sequence of the fungus Inonotus baumii.</title>
        <authorList>
            <person name="Zhu H."/>
            <person name="Lin W."/>
        </authorList>
    </citation>
    <scope>NUCLEOTIDE SEQUENCE</scope>
    <source>
        <strain evidence="1">821</strain>
    </source>
</reference>
<protein>
    <submittedName>
        <fullName evidence="1">Uncharacterized protein</fullName>
    </submittedName>
</protein>
<name>A0A9Q5HXG4_SANBA</name>
<dbReference type="AlphaFoldDB" id="A0A9Q5HXG4"/>
<accession>A0A9Q5HXG4</accession>
<dbReference type="OrthoDB" id="2786563at2759"/>
<comment type="caution">
    <text evidence="1">The sequence shown here is derived from an EMBL/GenBank/DDBJ whole genome shotgun (WGS) entry which is preliminary data.</text>
</comment>
<evidence type="ECO:0000313" key="2">
    <source>
        <dbReference type="Proteomes" id="UP000757232"/>
    </source>
</evidence>
<organism evidence="1 2">
    <name type="scientific">Sanghuangporus baumii</name>
    <name type="common">Phellinus baumii</name>
    <dbReference type="NCBI Taxonomy" id="108892"/>
    <lineage>
        <taxon>Eukaryota</taxon>
        <taxon>Fungi</taxon>
        <taxon>Dikarya</taxon>
        <taxon>Basidiomycota</taxon>
        <taxon>Agaricomycotina</taxon>
        <taxon>Agaricomycetes</taxon>
        <taxon>Hymenochaetales</taxon>
        <taxon>Hymenochaetaceae</taxon>
        <taxon>Sanghuangporus</taxon>
    </lineage>
</organism>
<sequence length="559" mass="63615">MVTIDKYIDKYHERHTAISRLPAEILRLILDLALAIRENTLTNPTAHLNQYIPSSSEYLLVSKSWLEGGLPLLYRTVILRSVAQVCALKMTVLDHPNFGRFVKNLRIEEGAYYSGLEEITERMPQVETLVLSLIVYSFVDAAKVCHALKYLTPTKLILYDIGSTINRNRSLDAVVESICRMITHSGHLDVFEWHVWWRRKMFALPRTLYFADALDHVPKLRLVAVSCSRNTGMPEFISTLLSKDRTGTHLRDVERRPVLRRDRRYGILGVQEHFLLFSSCFEIIQVLFPAFQFLQVAIADFYNGMLFMKELVYESASVLVRNVYINSDPRVITDMKRKAQDVVQNALCKMSHITELALPACPGDIRLLAQYLGRSLAKLDLCLETNLDHYIANATTEVDILYPEYFSGLETLEVLWLRCSNELPKVASTGISGCTSNFASSKKVTFKRLRVLVIQDYEDGTVFDLLASWDLSTVKRLSFAGSLIRWFQFEIMRLYSIIGSMLETATIETLGLGHGAVEIELCFKSCRIFLGHGAVGPDIEILMLSFAAPILKEIELCFK</sequence>
<gene>
    <name evidence="1" type="ORF">A7U60_g5253</name>
</gene>
<proteinExistence type="predicted"/>
<dbReference type="EMBL" id="LNZH02000189">
    <property type="protein sequence ID" value="OCB87726.1"/>
    <property type="molecule type" value="Genomic_DNA"/>
</dbReference>
<evidence type="ECO:0000313" key="1">
    <source>
        <dbReference type="EMBL" id="OCB87726.1"/>
    </source>
</evidence>